<dbReference type="InterPro" id="IPR003781">
    <property type="entry name" value="CoA-bd"/>
</dbReference>
<gene>
    <name evidence="5" type="ORF">J4215_00550</name>
</gene>
<dbReference type="Gene3D" id="3.40.50.261">
    <property type="entry name" value="Succinyl-CoA synthetase domains"/>
    <property type="match status" value="2"/>
</dbReference>
<dbReference type="AlphaFoldDB" id="A0A8T4L599"/>
<organism evidence="5 6">
    <name type="scientific">Candidatus Iainarchaeum sp</name>
    <dbReference type="NCBI Taxonomy" id="3101447"/>
    <lineage>
        <taxon>Archaea</taxon>
        <taxon>Candidatus Iainarchaeota</taxon>
        <taxon>Candidatus Iainarchaeia</taxon>
        <taxon>Candidatus Iainarchaeales</taxon>
        <taxon>Candidatus Iainarchaeaceae</taxon>
        <taxon>Candidatus Iainarchaeum</taxon>
    </lineage>
</organism>
<name>A0A8T4L599_9ARCH</name>
<dbReference type="GO" id="GO:0043758">
    <property type="term" value="F:acetate-CoA ligase (ADP-forming) activity"/>
    <property type="evidence" value="ECO:0007669"/>
    <property type="project" value="InterPro"/>
</dbReference>
<dbReference type="SUPFAM" id="SSF52210">
    <property type="entry name" value="Succinyl-CoA synthetase domains"/>
    <property type="match status" value="2"/>
</dbReference>
<dbReference type="PANTHER" id="PTHR43334">
    <property type="entry name" value="ACETATE--COA LIGASE [ADP-FORMING]"/>
    <property type="match status" value="1"/>
</dbReference>
<proteinExistence type="predicted"/>
<dbReference type="SUPFAM" id="SSF51735">
    <property type="entry name" value="NAD(P)-binding Rossmann-fold domains"/>
    <property type="match status" value="1"/>
</dbReference>
<evidence type="ECO:0000313" key="6">
    <source>
        <dbReference type="Proteomes" id="UP000675968"/>
    </source>
</evidence>
<evidence type="ECO:0000259" key="4">
    <source>
        <dbReference type="SMART" id="SM00881"/>
    </source>
</evidence>
<keyword evidence="2" id="KW-0547">Nucleotide-binding</keyword>
<evidence type="ECO:0000313" key="5">
    <source>
        <dbReference type="EMBL" id="MBS3061052.1"/>
    </source>
</evidence>
<dbReference type="Proteomes" id="UP000675968">
    <property type="component" value="Unassembled WGS sequence"/>
</dbReference>
<evidence type="ECO:0000256" key="3">
    <source>
        <dbReference type="ARBA" id="ARBA00022840"/>
    </source>
</evidence>
<dbReference type="EMBL" id="JAGVWC010000006">
    <property type="protein sequence ID" value="MBS3061052.1"/>
    <property type="molecule type" value="Genomic_DNA"/>
</dbReference>
<protein>
    <submittedName>
        <fullName evidence="5">CoA-binding protein</fullName>
    </submittedName>
</protein>
<reference evidence="5" key="1">
    <citation type="submission" date="2021-03" db="EMBL/GenBank/DDBJ databases">
        <authorList>
            <person name="Jaffe A."/>
        </authorList>
    </citation>
    <scope>NUCLEOTIDE SEQUENCE</scope>
    <source>
        <strain evidence="5">RIFCSPLOWO2_01_FULL_AR10_48_17</strain>
    </source>
</reference>
<dbReference type="GO" id="GO:0005524">
    <property type="term" value="F:ATP binding"/>
    <property type="evidence" value="ECO:0007669"/>
    <property type="project" value="UniProtKB-KW"/>
</dbReference>
<accession>A0A8T4L599</accession>
<dbReference type="InterPro" id="IPR043938">
    <property type="entry name" value="Ligase_CoA_dom"/>
</dbReference>
<dbReference type="Pfam" id="PF19045">
    <property type="entry name" value="Ligase_CoA_2"/>
    <property type="match status" value="1"/>
</dbReference>
<dbReference type="SMART" id="SM00881">
    <property type="entry name" value="CoA_binding"/>
    <property type="match status" value="1"/>
</dbReference>
<evidence type="ECO:0000256" key="2">
    <source>
        <dbReference type="ARBA" id="ARBA00022741"/>
    </source>
</evidence>
<feature type="domain" description="CoA-binding" evidence="4">
    <location>
        <begin position="22"/>
        <end position="119"/>
    </location>
</feature>
<dbReference type="InterPro" id="IPR036291">
    <property type="entry name" value="NAD(P)-bd_dom_sf"/>
</dbReference>
<reference evidence="5" key="2">
    <citation type="submission" date="2021-05" db="EMBL/GenBank/DDBJ databases">
        <title>Protein family content uncovers lineage relationships and bacterial pathway maintenance mechanisms in DPANN archaea.</title>
        <authorList>
            <person name="Castelle C.J."/>
            <person name="Meheust R."/>
            <person name="Jaffe A.L."/>
            <person name="Seitz K."/>
            <person name="Gong X."/>
            <person name="Baker B.J."/>
            <person name="Banfield J.F."/>
        </authorList>
    </citation>
    <scope>NUCLEOTIDE SEQUENCE</scope>
    <source>
        <strain evidence="5">RIFCSPLOWO2_01_FULL_AR10_48_17</strain>
    </source>
</reference>
<dbReference type="InterPro" id="IPR032875">
    <property type="entry name" value="Succ_CoA_lig_flav_dom"/>
</dbReference>
<dbReference type="Pfam" id="PF13380">
    <property type="entry name" value="CoA_binding_2"/>
    <property type="match status" value="1"/>
</dbReference>
<dbReference type="InterPro" id="IPR051538">
    <property type="entry name" value="Acyl-CoA_Synth/Transferase"/>
</dbReference>
<keyword evidence="1" id="KW-0436">Ligase</keyword>
<dbReference type="PANTHER" id="PTHR43334:SF1">
    <property type="entry name" value="3-HYDROXYPROPIONATE--COA LIGASE [ADP-FORMING]"/>
    <property type="match status" value="1"/>
</dbReference>
<comment type="caution">
    <text evidence="5">The sequence shown here is derived from an EMBL/GenBank/DDBJ whole genome shotgun (WGS) entry which is preliminary data.</text>
</comment>
<dbReference type="InterPro" id="IPR016102">
    <property type="entry name" value="Succinyl-CoA_synth-like"/>
</dbReference>
<evidence type="ECO:0000256" key="1">
    <source>
        <dbReference type="ARBA" id="ARBA00022598"/>
    </source>
</evidence>
<dbReference type="Pfam" id="PF13607">
    <property type="entry name" value="Succ_CoA_lig"/>
    <property type="match status" value="1"/>
</dbReference>
<sequence length="475" mass="51974">MQWKKLARNTASAKEPPKLDYLFYPKNVAVIGASNEKESVGYAIFENFHKNKHNWCEHVFPVNPNHGVIQNHKSYKTVLDIPVDVDLVVIVVPAKFVPQVLKECIEKKVETVIVISAGFSEIGEKKLTGEIAALIAQNPRTRVVGPNTFGIYVGDTGLNTTFSSKQKMNMPKNGTVAFISQSGALGVTILDWASTQEFGVSKFVSYGNAMDLDESDFLEYLGSDPKTKVITVYLEGVKHGHKFLDISKKVTKQKPVIVLKGGVTEQAHAATLSHTGSLAGATRVYEAVFRQGGIIQAKTLQELFNFAKIFETEPLMNGNRVQIITNGGGYGIISADRVIESGLELAKLSDKNKSKLKKQFPPTVTISNPMDLVGDADEHRYIAAIQTALADPGVDALMVLVLFSIPAIGKGLVTQLSSIKKTAKKPIVVVSTGSQFTEQMRRELEKNGIPTFKYPEIAATSLKALSDYSAFRQDR</sequence>
<dbReference type="Gene3D" id="3.40.50.720">
    <property type="entry name" value="NAD(P)-binding Rossmann-like Domain"/>
    <property type="match status" value="1"/>
</dbReference>
<keyword evidence="3" id="KW-0067">ATP-binding</keyword>